<comment type="caution">
    <text evidence="2">The sequence shown here is derived from an EMBL/GenBank/DDBJ whole genome shotgun (WGS) entry which is preliminary data.</text>
</comment>
<name>A0A9X1ZSD2_9GAMM</name>
<evidence type="ECO:0000313" key="3">
    <source>
        <dbReference type="Proteomes" id="UP001139333"/>
    </source>
</evidence>
<accession>A0A9X1ZSD2</accession>
<evidence type="ECO:0000256" key="1">
    <source>
        <dbReference type="SAM" id="Coils"/>
    </source>
</evidence>
<evidence type="ECO:0000313" key="2">
    <source>
        <dbReference type="EMBL" id="MCL1143218.1"/>
    </source>
</evidence>
<dbReference type="AlphaFoldDB" id="A0A9X1ZSD2"/>
<organism evidence="2 3">
    <name type="scientific">Shewanella gaetbuli</name>
    <dbReference type="NCBI Taxonomy" id="220752"/>
    <lineage>
        <taxon>Bacteria</taxon>
        <taxon>Pseudomonadati</taxon>
        <taxon>Pseudomonadota</taxon>
        <taxon>Gammaproteobacteria</taxon>
        <taxon>Alteromonadales</taxon>
        <taxon>Shewanellaceae</taxon>
        <taxon>Shewanella</taxon>
    </lineage>
</organism>
<proteinExistence type="predicted"/>
<sequence length="288" mass="33159">MKPDNMLPTKIKVLVKHQEHCNLDSFPLRFGFSFDRDQMIEISQETEAEPSEKYPNRWRFKGSMINPESGILEKASFVIVKTNSNSKIVTAWRNDQETEYYLSEVMKSLRKSGALTVIDLLGFHQKYIQGELCTHADLVNALSTNKSSSEIDKIKRESSETVAKVCEELEHIKIENMILKEENIVLKNQLDKEKEQARRTNEQVSTSAPNTLVSVELSIIHNNSSCTVLTLGDNQKWYMVTKYFDKNGDVTRKAQSLIGKQVVITSWDPIDEPGKWSSRNYFRNIYKI</sequence>
<feature type="coiled-coil region" evidence="1">
    <location>
        <begin position="176"/>
        <end position="207"/>
    </location>
</feature>
<keyword evidence="1" id="KW-0175">Coiled coil</keyword>
<reference evidence="2" key="1">
    <citation type="submission" date="2022-01" db="EMBL/GenBank/DDBJ databases">
        <title>Whole genome-based taxonomy of the Shewanellaceae.</title>
        <authorList>
            <person name="Martin-Rodriguez A.J."/>
        </authorList>
    </citation>
    <scope>NUCLEOTIDE SEQUENCE</scope>
    <source>
        <strain evidence="2">DSM 16422</strain>
    </source>
</reference>
<dbReference type="Proteomes" id="UP001139333">
    <property type="component" value="Unassembled WGS sequence"/>
</dbReference>
<dbReference type="EMBL" id="JAKIKP010000007">
    <property type="protein sequence ID" value="MCL1143218.1"/>
    <property type="molecule type" value="Genomic_DNA"/>
</dbReference>
<protein>
    <submittedName>
        <fullName evidence="2">Uncharacterized protein</fullName>
    </submittedName>
</protein>
<gene>
    <name evidence="2" type="ORF">L2672_10975</name>
</gene>
<dbReference type="RefSeq" id="WP_248995895.1">
    <property type="nucleotide sequence ID" value="NZ_JAKIKP010000007.1"/>
</dbReference>
<keyword evidence="3" id="KW-1185">Reference proteome</keyword>